<keyword evidence="1" id="KW-0732">Signal</keyword>
<dbReference type="EMBL" id="CAXKWB010008001">
    <property type="protein sequence ID" value="CAL4089265.1"/>
    <property type="molecule type" value="Genomic_DNA"/>
</dbReference>
<dbReference type="Proteomes" id="UP001497623">
    <property type="component" value="Unassembled WGS sequence"/>
</dbReference>
<evidence type="ECO:0000313" key="3">
    <source>
        <dbReference type="Proteomes" id="UP001497623"/>
    </source>
</evidence>
<accession>A0AAV2QK78</accession>
<organism evidence="2 3">
    <name type="scientific">Meganyctiphanes norvegica</name>
    <name type="common">Northern krill</name>
    <name type="synonym">Thysanopoda norvegica</name>
    <dbReference type="NCBI Taxonomy" id="48144"/>
    <lineage>
        <taxon>Eukaryota</taxon>
        <taxon>Metazoa</taxon>
        <taxon>Ecdysozoa</taxon>
        <taxon>Arthropoda</taxon>
        <taxon>Crustacea</taxon>
        <taxon>Multicrustacea</taxon>
        <taxon>Malacostraca</taxon>
        <taxon>Eumalacostraca</taxon>
        <taxon>Eucarida</taxon>
        <taxon>Euphausiacea</taxon>
        <taxon>Euphausiidae</taxon>
        <taxon>Meganyctiphanes</taxon>
    </lineage>
</organism>
<feature type="non-terminal residue" evidence="2">
    <location>
        <position position="104"/>
    </location>
</feature>
<proteinExistence type="predicted"/>
<gene>
    <name evidence="2" type="ORF">MNOR_LOCUS13752</name>
</gene>
<comment type="caution">
    <text evidence="2">The sequence shown here is derived from an EMBL/GenBank/DDBJ whole genome shotgun (WGS) entry which is preliminary data.</text>
</comment>
<feature type="chain" id="PRO_5043416171" evidence="1">
    <location>
        <begin position="17"/>
        <end position="104"/>
    </location>
</feature>
<reference evidence="2 3" key="1">
    <citation type="submission" date="2024-05" db="EMBL/GenBank/DDBJ databases">
        <authorList>
            <person name="Wallberg A."/>
        </authorList>
    </citation>
    <scope>NUCLEOTIDE SEQUENCE [LARGE SCALE GENOMIC DNA]</scope>
</reference>
<evidence type="ECO:0000256" key="1">
    <source>
        <dbReference type="SAM" id="SignalP"/>
    </source>
</evidence>
<keyword evidence="3" id="KW-1185">Reference proteome</keyword>
<name>A0AAV2QK78_MEGNR</name>
<sequence>MLLLLLQPMAPQVVAPLTESAHRSGCRYRVIPGQCRAGDPWLLLPLLMQHEQYWGCDAGYSCYPEGKTKMRRQGEHSVMELSPAVMIQEVLSNRLREVQFLYAV</sequence>
<evidence type="ECO:0000313" key="2">
    <source>
        <dbReference type="EMBL" id="CAL4089265.1"/>
    </source>
</evidence>
<protein>
    <submittedName>
        <fullName evidence="2">Uncharacterized protein</fullName>
    </submittedName>
</protein>
<feature type="signal peptide" evidence="1">
    <location>
        <begin position="1"/>
        <end position="16"/>
    </location>
</feature>
<dbReference type="AlphaFoldDB" id="A0AAV2QK78"/>